<dbReference type="Pfam" id="PF01613">
    <property type="entry name" value="Flavin_Reduct"/>
    <property type="match status" value="1"/>
</dbReference>
<proteinExistence type="predicted"/>
<dbReference type="InterPro" id="IPR012349">
    <property type="entry name" value="Split_barrel_FMN-bd"/>
</dbReference>
<feature type="region of interest" description="Disordered" evidence="2">
    <location>
        <begin position="1"/>
        <end position="21"/>
    </location>
</feature>
<evidence type="ECO:0000313" key="4">
    <source>
        <dbReference type="EMBL" id="QDQ37881.1"/>
    </source>
</evidence>
<dbReference type="PANTHER" id="PTHR30466:SF1">
    <property type="entry name" value="FMN REDUCTASE (NADH) RUTF"/>
    <property type="match status" value="1"/>
</dbReference>
<evidence type="ECO:0000259" key="3">
    <source>
        <dbReference type="SMART" id="SM00903"/>
    </source>
</evidence>
<evidence type="ECO:0000256" key="1">
    <source>
        <dbReference type="ARBA" id="ARBA00023002"/>
    </source>
</evidence>
<feature type="domain" description="Flavin reductase like" evidence="3">
    <location>
        <begin position="30"/>
        <end position="178"/>
    </location>
</feature>
<organism evidence="4">
    <name type="scientific">Streptomyces vinaceusdrappus</name>
    <dbReference type="NCBI Taxonomy" id="67376"/>
    <lineage>
        <taxon>Bacteria</taxon>
        <taxon>Bacillati</taxon>
        <taxon>Actinomycetota</taxon>
        <taxon>Actinomycetes</taxon>
        <taxon>Kitasatosporales</taxon>
        <taxon>Streptomycetaceae</taxon>
        <taxon>Streptomyces</taxon>
        <taxon>Streptomyces rochei group</taxon>
    </lineage>
</organism>
<dbReference type="SUPFAM" id="SSF50475">
    <property type="entry name" value="FMN-binding split barrel"/>
    <property type="match status" value="1"/>
</dbReference>
<keyword evidence="1" id="KW-0560">Oxidoreductase</keyword>
<dbReference type="Gene3D" id="2.30.110.10">
    <property type="entry name" value="Electron Transport, Fmn-binding Protein, Chain A"/>
    <property type="match status" value="1"/>
</dbReference>
<dbReference type="InterPro" id="IPR050268">
    <property type="entry name" value="NADH-dep_flavin_reductase"/>
</dbReference>
<dbReference type="AlphaFoldDB" id="A0A516T9L5"/>
<evidence type="ECO:0000256" key="2">
    <source>
        <dbReference type="SAM" id="MobiDB-lite"/>
    </source>
</evidence>
<dbReference type="GO" id="GO:0010181">
    <property type="term" value="F:FMN binding"/>
    <property type="evidence" value="ECO:0007669"/>
    <property type="project" value="InterPro"/>
</dbReference>
<protein>
    <submittedName>
        <fullName evidence="4">Flavin reductase</fullName>
    </submittedName>
</protein>
<sequence>MTLTNQGGTMKQSADTVRTRPDEAAFRATMGCFPTGVTLLTCGRDDDLVVMTLNSLTSVSLDPLLILVSVKADGRMRPRVRARGGYAVSVLNGDQRDLAREFCLPDRPEGADAMSRLGGVPGLTGHTVVPSAAAWLECELHDEIEAGDHTLLVGRVVAVSGSRPGRPPLVFHHGSYSAVPGTDGVAT</sequence>
<dbReference type="InterPro" id="IPR002563">
    <property type="entry name" value="Flavin_Rdtase-like_dom"/>
</dbReference>
<dbReference type="EMBL" id="MK501817">
    <property type="protein sequence ID" value="QDQ37881.1"/>
    <property type="molecule type" value="Genomic_DNA"/>
</dbReference>
<accession>A0A516T9L5</accession>
<dbReference type="GO" id="GO:0042602">
    <property type="term" value="F:riboflavin reductase (NADPH) activity"/>
    <property type="evidence" value="ECO:0007669"/>
    <property type="project" value="TreeGrafter"/>
</dbReference>
<dbReference type="SMART" id="SM00903">
    <property type="entry name" value="Flavin_Reduct"/>
    <property type="match status" value="1"/>
</dbReference>
<feature type="compositionally biased region" description="Polar residues" evidence="2">
    <location>
        <begin position="1"/>
        <end position="16"/>
    </location>
</feature>
<dbReference type="PANTHER" id="PTHR30466">
    <property type="entry name" value="FLAVIN REDUCTASE"/>
    <property type="match status" value="1"/>
</dbReference>
<reference evidence="4" key="1">
    <citation type="journal article" date="2019" name="Org. Lett.">
        <title>Discovery of Druggability-Improved Analogues by Investigation of the LL-D49194?1 Biosynthetic Pathway.</title>
        <authorList>
            <person name="Dong L."/>
            <person name="Shen Y."/>
            <person name="Hou X.-F."/>
            <person name="Li W.-J."/>
            <person name="Tang G.-L."/>
        </authorList>
    </citation>
    <scope>NUCLEOTIDE SEQUENCE</scope>
    <source>
        <strain evidence="4">NRRL15735</strain>
    </source>
</reference>
<name>A0A516T9L5_9ACTN</name>